<feature type="transmembrane region" description="Helical" evidence="6">
    <location>
        <begin position="251"/>
        <end position="270"/>
    </location>
</feature>
<keyword evidence="4 6" id="KW-1133">Transmembrane helix</keyword>
<feature type="transmembrane region" description="Helical" evidence="6">
    <location>
        <begin position="58"/>
        <end position="81"/>
    </location>
</feature>
<sequence>MALAETIQIILQASMIFLFASLGEVFDERSGVLNIGLEGMMLVGALTSIIVSETTANPWIGVLAGMAAAGVLALAHGIMAVSLKVSQVVSGTGVWLFGLGITTYFGAKFIGPVQNTIDITIAGFTPLFYIGLLLVPILWFVIFKTSFGLRVRTVGEDPAVAEAAGINVIRTRHICVVTGGLLAGLSGAYLALVYTGVWSEHLTLGRGWIALAIVAFSFWRPFLTLAGSIGFGALWVAALKLQGQIPYLSTNLLKLLPYLLTAIVLVIMSLESFRTKIGPPAALTKPYFPEE</sequence>
<feature type="transmembrane region" description="Helical" evidence="6">
    <location>
        <begin position="32"/>
        <end position="52"/>
    </location>
</feature>
<evidence type="ECO:0000256" key="2">
    <source>
        <dbReference type="ARBA" id="ARBA00022475"/>
    </source>
</evidence>
<dbReference type="EMBL" id="LHXS01000002">
    <property type="protein sequence ID" value="KXA97787.1"/>
    <property type="molecule type" value="Genomic_DNA"/>
</dbReference>
<evidence type="ECO:0008006" key="9">
    <source>
        <dbReference type="Google" id="ProtNLM"/>
    </source>
</evidence>
<dbReference type="Proteomes" id="UP000070414">
    <property type="component" value="Unassembled WGS sequence"/>
</dbReference>
<reference evidence="7 8" key="1">
    <citation type="journal article" date="2016" name="Sci. Rep.">
        <title>Metabolic traits of an uncultured archaeal lineage -MSBL1- from brine pools of the Red Sea.</title>
        <authorList>
            <person name="Mwirichia R."/>
            <person name="Alam I."/>
            <person name="Rashid M."/>
            <person name="Vinu M."/>
            <person name="Ba-Alawi W."/>
            <person name="Anthony Kamau A."/>
            <person name="Kamanda Ngugi D."/>
            <person name="Goker M."/>
            <person name="Klenk H.P."/>
            <person name="Bajic V."/>
            <person name="Stingl U."/>
        </authorList>
    </citation>
    <scope>NUCLEOTIDE SEQUENCE [LARGE SCALE GENOMIC DNA]</scope>
    <source>
        <strain evidence="7">SCGC-AAA259I14</strain>
    </source>
</reference>
<comment type="subcellular location">
    <subcellularLocation>
        <location evidence="1">Cell membrane</location>
        <topology evidence="1">Multi-pass membrane protein</topology>
    </subcellularLocation>
</comment>
<dbReference type="GO" id="GO:0022857">
    <property type="term" value="F:transmembrane transporter activity"/>
    <property type="evidence" value="ECO:0007669"/>
    <property type="project" value="InterPro"/>
</dbReference>
<feature type="transmembrane region" description="Helical" evidence="6">
    <location>
        <begin position="88"/>
        <end position="107"/>
    </location>
</feature>
<name>A0A133UUE9_9EURY</name>
<comment type="caution">
    <text evidence="7">The sequence shown here is derived from an EMBL/GenBank/DDBJ whole genome shotgun (WGS) entry which is preliminary data.</text>
</comment>
<dbReference type="PANTHER" id="PTHR43370">
    <property type="entry name" value="SUGAR ABC TRANSPORTER INTEGRAL MEMBRANE PROTEIN-RELATED"/>
    <property type="match status" value="1"/>
</dbReference>
<feature type="transmembrane region" description="Helical" evidence="6">
    <location>
        <begin position="119"/>
        <end position="142"/>
    </location>
</feature>
<keyword evidence="8" id="KW-1185">Reference proteome</keyword>
<evidence type="ECO:0000313" key="8">
    <source>
        <dbReference type="Proteomes" id="UP000070414"/>
    </source>
</evidence>
<feature type="transmembrane region" description="Helical" evidence="6">
    <location>
        <begin position="209"/>
        <end position="239"/>
    </location>
</feature>
<dbReference type="GO" id="GO:0005886">
    <property type="term" value="C:plasma membrane"/>
    <property type="evidence" value="ECO:0007669"/>
    <property type="project" value="UniProtKB-SubCell"/>
</dbReference>
<gene>
    <name evidence="7" type="ORF">AKJ38_00250</name>
</gene>
<evidence type="ECO:0000256" key="4">
    <source>
        <dbReference type="ARBA" id="ARBA00022989"/>
    </source>
</evidence>
<organism evidence="7 8">
    <name type="scientific">candidate division MSBL1 archaeon SCGC-AAA259I14</name>
    <dbReference type="NCBI Taxonomy" id="1698268"/>
    <lineage>
        <taxon>Archaea</taxon>
        <taxon>Methanobacteriati</taxon>
        <taxon>Methanobacteriota</taxon>
        <taxon>candidate division MSBL1</taxon>
    </lineage>
</organism>
<accession>A0A133UUE9</accession>
<dbReference type="CDD" id="cd06580">
    <property type="entry name" value="TM_PBP1_transp_TpRbsC_like"/>
    <property type="match status" value="1"/>
</dbReference>
<feature type="transmembrane region" description="Helical" evidence="6">
    <location>
        <begin position="174"/>
        <end position="197"/>
    </location>
</feature>
<evidence type="ECO:0000256" key="5">
    <source>
        <dbReference type="ARBA" id="ARBA00023136"/>
    </source>
</evidence>
<dbReference type="PANTHER" id="PTHR43370:SF2">
    <property type="entry name" value="ABC TRANSPORTER PERMEASE PROTEIN"/>
    <property type="match status" value="1"/>
</dbReference>
<evidence type="ECO:0000313" key="7">
    <source>
        <dbReference type="EMBL" id="KXA97787.1"/>
    </source>
</evidence>
<proteinExistence type="predicted"/>
<keyword evidence="5 6" id="KW-0472">Membrane</keyword>
<evidence type="ECO:0000256" key="6">
    <source>
        <dbReference type="SAM" id="Phobius"/>
    </source>
</evidence>
<protein>
    <recommendedName>
        <fullName evidence="9">ABC transporter permease</fullName>
    </recommendedName>
</protein>
<dbReference type="InterPro" id="IPR001851">
    <property type="entry name" value="ABC_transp_permease"/>
</dbReference>
<keyword evidence="2" id="KW-1003">Cell membrane</keyword>
<keyword evidence="3 6" id="KW-0812">Transmembrane</keyword>
<evidence type="ECO:0000256" key="3">
    <source>
        <dbReference type="ARBA" id="ARBA00022692"/>
    </source>
</evidence>
<dbReference type="AlphaFoldDB" id="A0A133UUE9"/>
<evidence type="ECO:0000256" key="1">
    <source>
        <dbReference type="ARBA" id="ARBA00004651"/>
    </source>
</evidence>
<feature type="transmembrane region" description="Helical" evidence="6">
    <location>
        <begin position="6"/>
        <end position="25"/>
    </location>
</feature>
<dbReference type="Pfam" id="PF02653">
    <property type="entry name" value="BPD_transp_2"/>
    <property type="match status" value="1"/>
</dbReference>